<feature type="compositionally biased region" description="Basic residues" evidence="1">
    <location>
        <begin position="25"/>
        <end position="43"/>
    </location>
</feature>
<protein>
    <submittedName>
        <fullName evidence="2">Uncharacterized protein</fullName>
    </submittedName>
</protein>
<feature type="compositionally biased region" description="Acidic residues" evidence="1">
    <location>
        <begin position="48"/>
        <end position="71"/>
    </location>
</feature>
<dbReference type="EMBL" id="QGKX02000088">
    <property type="protein sequence ID" value="KAF3586582.1"/>
    <property type="molecule type" value="Genomic_DNA"/>
</dbReference>
<feature type="compositionally biased region" description="Polar residues" evidence="1">
    <location>
        <begin position="140"/>
        <end position="149"/>
    </location>
</feature>
<evidence type="ECO:0000313" key="2">
    <source>
        <dbReference type="EMBL" id="KAF3586582.1"/>
    </source>
</evidence>
<feature type="compositionally biased region" description="Polar residues" evidence="1">
    <location>
        <begin position="1"/>
        <end position="14"/>
    </location>
</feature>
<comment type="caution">
    <text evidence="2">The sequence shown here is derived from an EMBL/GenBank/DDBJ whole genome shotgun (WGS) entry which is preliminary data.</text>
</comment>
<name>A0A8S9S2L5_BRACR</name>
<sequence length="341" mass="37527">MKQTQAPSTNLSSRKPSKVSEMQMKAKKMQVTKRKRRNLVVKRKTSEVEEDNEGEKEVGEEEKEAGDEEKEPAEKEKEPAKEGDEMEPRRNDEEAEERTTQSVREHEAHAKEVSIQIGEHETESTQVEGPTIPAIGGGSNNAESGQTDAYSVEGPGAEALKAMEGRLMYAISDCIKEVNKKVKSLSNRLALVENEVKSLRVSVPGRSELLSEGESDNPSDQDGSDNPSEENGGDNPSEEDGGDTPSEEDKDGGSKDDSVLAIANQVQIEHGNGDDDTDDTAEMSEAAEKHEIEILEKKNTEDKKKKRVRKDDGKELLSLKKPKPSRRSRIWTRGLKMGGGS</sequence>
<feature type="compositionally biased region" description="Basic and acidic residues" evidence="1">
    <location>
        <begin position="72"/>
        <end position="123"/>
    </location>
</feature>
<evidence type="ECO:0000256" key="1">
    <source>
        <dbReference type="SAM" id="MobiDB-lite"/>
    </source>
</evidence>
<dbReference type="AlphaFoldDB" id="A0A8S9S2L5"/>
<dbReference type="Proteomes" id="UP000712600">
    <property type="component" value="Unassembled WGS sequence"/>
</dbReference>
<feature type="region of interest" description="Disordered" evidence="1">
    <location>
        <begin position="193"/>
        <end position="341"/>
    </location>
</feature>
<feature type="compositionally biased region" description="Acidic residues" evidence="1">
    <location>
        <begin position="211"/>
        <end position="250"/>
    </location>
</feature>
<reference evidence="2" key="1">
    <citation type="submission" date="2019-12" db="EMBL/GenBank/DDBJ databases">
        <title>Genome sequencing and annotation of Brassica cretica.</title>
        <authorList>
            <person name="Studholme D.J."/>
            <person name="Sarris P."/>
        </authorList>
    </citation>
    <scope>NUCLEOTIDE SEQUENCE</scope>
    <source>
        <strain evidence="2">PFS-109/04</strain>
        <tissue evidence="2">Leaf</tissue>
    </source>
</reference>
<evidence type="ECO:0000313" key="3">
    <source>
        <dbReference type="Proteomes" id="UP000712600"/>
    </source>
</evidence>
<feature type="region of interest" description="Disordered" evidence="1">
    <location>
        <begin position="1"/>
        <end position="151"/>
    </location>
</feature>
<feature type="compositionally biased region" description="Basic and acidic residues" evidence="1">
    <location>
        <begin position="286"/>
        <end position="318"/>
    </location>
</feature>
<feature type="compositionally biased region" description="Basic residues" evidence="1">
    <location>
        <begin position="320"/>
        <end position="330"/>
    </location>
</feature>
<organism evidence="2 3">
    <name type="scientific">Brassica cretica</name>
    <name type="common">Mustard</name>
    <dbReference type="NCBI Taxonomy" id="69181"/>
    <lineage>
        <taxon>Eukaryota</taxon>
        <taxon>Viridiplantae</taxon>
        <taxon>Streptophyta</taxon>
        <taxon>Embryophyta</taxon>
        <taxon>Tracheophyta</taxon>
        <taxon>Spermatophyta</taxon>
        <taxon>Magnoliopsida</taxon>
        <taxon>eudicotyledons</taxon>
        <taxon>Gunneridae</taxon>
        <taxon>Pentapetalae</taxon>
        <taxon>rosids</taxon>
        <taxon>malvids</taxon>
        <taxon>Brassicales</taxon>
        <taxon>Brassicaceae</taxon>
        <taxon>Brassiceae</taxon>
        <taxon>Brassica</taxon>
    </lineage>
</organism>
<gene>
    <name evidence="2" type="ORF">F2Q69_00030261</name>
</gene>
<accession>A0A8S9S2L5</accession>
<proteinExistence type="predicted"/>